<dbReference type="GO" id="GO:0003677">
    <property type="term" value="F:DNA binding"/>
    <property type="evidence" value="ECO:0007669"/>
    <property type="project" value="UniProtKB-UniRule"/>
</dbReference>
<accession>G5GFR6</accession>
<dbReference type="InterPro" id="IPR004191">
    <property type="entry name" value="Integrase_Tn916-type_DNA-bd_N"/>
</dbReference>
<dbReference type="Pfam" id="PF00589">
    <property type="entry name" value="Phage_integrase"/>
    <property type="match status" value="1"/>
</dbReference>
<evidence type="ECO:0000256" key="2">
    <source>
        <dbReference type="ARBA" id="ARBA00023125"/>
    </source>
</evidence>
<evidence type="ECO:0000259" key="6">
    <source>
        <dbReference type="PROSITE" id="PS51900"/>
    </source>
</evidence>
<dbReference type="InterPro" id="IPR011010">
    <property type="entry name" value="DNA_brk_join_enz"/>
</dbReference>
<dbReference type="OrthoDB" id="9801717at2"/>
<dbReference type="CDD" id="cd01189">
    <property type="entry name" value="INT_ICEBs1_C_like"/>
    <property type="match status" value="1"/>
</dbReference>
<dbReference type="Gene3D" id="3.30.160.60">
    <property type="entry name" value="Classic Zinc Finger"/>
    <property type="match status" value="1"/>
</dbReference>
<dbReference type="SUPFAM" id="SSF56349">
    <property type="entry name" value="DNA breaking-rejoining enzymes"/>
    <property type="match status" value="1"/>
</dbReference>
<dbReference type="InterPro" id="IPR013762">
    <property type="entry name" value="Integrase-like_cat_sf"/>
</dbReference>
<dbReference type="PROSITE" id="PS51898">
    <property type="entry name" value="TYR_RECOMBINASE"/>
    <property type="match status" value="1"/>
</dbReference>
<dbReference type="HOGENOM" id="CLU_027562_17_4_9"/>
<dbReference type="Proteomes" id="UP000003011">
    <property type="component" value="Unassembled WGS sequence"/>
</dbReference>
<gene>
    <name evidence="7" type="ORF">HMPREF9333_00405</name>
</gene>
<dbReference type="PANTHER" id="PTHR30349">
    <property type="entry name" value="PHAGE INTEGRASE-RELATED"/>
    <property type="match status" value="1"/>
</dbReference>
<feature type="domain" description="Tyr recombinase" evidence="5">
    <location>
        <begin position="186"/>
        <end position="391"/>
    </location>
</feature>
<evidence type="ECO:0000313" key="7">
    <source>
        <dbReference type="EMBL" id="EHI56422.1"/>
    </source>
</evidence>
<dbReference type="SUPFAM" id="SSF54171">
    <property type="entry name" value="DNA-binding domain"/>
    <property type="match status" value="1"/>
</dbReference>
<dbReference type="InterPro" id="IPR010998">
    <property type="entry name" value="Integrase_recombinase_N"/>
</dbReference>
<evidence type="ECO:0000256" key="4">
    <source>
        <dbReference type="PROSITE-ProRule" id="PRU01248"/>
    </source>
</evidence>
<feature type="domain" description="Core-binding (CB)" evidence="6">
    <location>
        <begin position="82"/>
        <end position="163"/>
    </location>
</feature>
<dbReference type="Pfam" id="PF02920">
    <property type="entry name" value="Integrase_DNA"/>
    <property type="match status" value="1"/>
</dbReference>
<evidence type="ECO:0000256" key="1">
    <source>
        <dbReference type="ARBA" id="ARBA00008857"/>
    </source>
</evidence>
<evidence type="ECO:0000313" key="8">
    <source>
        <dbReference type="Proteomes" id="UP000003011"/>
    </source>
</evidence>
<dbReference type="InterPro" id="IPR002104">
    <property type="entry name" value="Integrase_catalytic"/>
</dbReference>
<dbReference type="AlphaFoldDB" id="G5GFR6"/>
<keyword evidence="8" id="KW-1185">Reference proteome</keyword>
<dbReference type="InterPro" id="IPR050090">
    <property type="entry name" value="Tyrosine_recombinase_XerCD"/>
</dbReference>
<organism evidence="7 8">
    <name type="scientific">Johnsonella ignava ATCC 51276</name>
    <dbReference type="NCBI Taxonomy" id="679200"/>
    <lineage>
        <taxon>Bacteria</taxon>
        <taxon>Bacillati</taxon>
        <taxon>Bacillota</taxon>
        <taxon>Clostridia</taxon>
        <taxon>Lachnospirales</taxon>
        <taxon>Lachnospiraceae</taxon>
        <taxon>Johnsonella</taxon>
    </lineage>
</organism>
<dbReference type="PROSITE" id="PS51900">
    <property type="entry name" value="CB"/>
    <property type="match status" value="1"/>
</dbReference>
<keyword evidence="3" id="KW-0233">DNA recombination</keyword>
<sequence>MSEKRRDNRNRILRTGESQRKDGRYAYKYTNNLGKIQFVYAWKLVPTDRTPNGKKDDISLRGKITQIEKDLKDNINPIGGQMTVKELYEKNIKYKSNVRLSTNTGRQHLVKILEQDKLGGLSIDKVKVSDAKDWVLRMKEKGYAYGTIKNYKRSLLACFYTAVREDYVRKNPFSFDFGTVIEDTTIKKQALTKEQEESLLSFIREDTVYKKYYDDIVVLLGTGLRISELCGLTLNDVDFENRLINVDNQLLSCGKKYIAPPKTKSGIRQIPMSVEVYKAMLRVKSFRKCSSEVVIDGYTDFMFASRTGHPRTQQEYCSMFSRLIGRYNMTNIIPLPKIMTLHTLRHTFCTKLAGAGLNPKSLQYLMGHASIAMTLDYYTHANIQTVKEEFNKLAM</sequence>
<comment type="similarity">
    <text evidence="1">Belongs to the 'phage' integrase family.</text>
</comment>
<name>G5GFR6_9FIRM</name>
<proteinExistence type="inferred from homology"/>
<dbReference type="RefSeq" id="WP_005539449.1">
    <property type="nucleotide sequence ID" value="NZ_JH378829.1"/>
</dbReference>
<protein>
    <recommendedName>
        <fullName evidence="9">Transposase</fullName>
    </recommendedName>
</protein>
<dbReference type="InterPro" id="IPR044068">
    <property type="entry name" value="CB"/>
</dbReference>
<dbReference type="PANTHER" id="PTHR30349:SF41">
    <property type="entry name" value="INTEGRASE_RECOMBINASE PROTEIN MJ0367-RELATED"/>
    <property type="match status" value="1"/>
</dbReference>
<evidence type="ECO:0000259" key="5">
    <source>
        <dbReference type="PROSITE" id="PS51898"/>
    </source>
</evidence>
<dbReference type="STRING" id="679200.HMPREF9333_00405"/>
<evidence type="ECO:0000256" key="3">
    <source>
        <dbReference type="ARBA" id="ARBA00023172"/>
    </source>
</evidence>
<dbReference type="Gene3D" id="1.10.443.10">
    <property type="entry name" value="Intergrase catalytic core"/>
    <property type="match status" value="1"/>
</dbReference>
<dbReference type="GO" id="GO:0006310">
    <property type="term" value="P:DNA recombination"/>
    <property type="evidence" value="ECO:0007669"/>
    <property type="project" value="UniProtKB-KW"/>
</dbReference>
<keyword evidence="2 4" id="KW-0238">DNA-binding</keyword>
<dbReference type="InterPro" id="IPR016177">
    <property type="entry name" value="DNA-bd_dom_sf"/>
</dbReference>
<dbReference type="eggNOG" id="COG0582">
    <property type="taxonomic scope" value="Bacteria"/>
</dbReference>
<dbReference type="Gene3D" id="1.10.150.130">
    <property type="match status" value="1"/>
</dbReference>
<dbReference type="PATRIC" id="fig|679200.3.peg.432"/>
<dbReference type="GO" id="GO:0008907">
    <property type="term" value="F:integrase activity"/>
    <property type="evidence" value="ECO:0007669"/>
    <property type="project" value="InterPro"/>
</dbReference>
<evidence type="ECO:0008006" key="9">
    <source>
        <dbReference type="Google" id="ProtNLM"/>
    </source>
</evidence>
<reference evidence="7 8" key="1">
    <citation type="submission" date="2011-08" db="EMBL/GenBank/DDBJ databases">
        <title>The Genome Sequence of Johnsonella ignava ATCC 51276.</title>
        <authorList>
            <consortium name="The Broad Institute Genome Sequencing Platform"/>
            <person name="Earl A."/>
            <person name="Ward D."/>
            <person name="Feldgarden M."/>
            <person name="Gevers D."/>
            <person name="Izard J."/>
            <person name="Blanton J.M."/>
            <person name="Baranova O.V."/>
            <person name="Dewhirst F.E."/>
            <person name="Young S.K."/>
            <person name="Zeng Q."/>
            <person name="Gargeya S."/>
            <person name="Fitzgerald M."/>
            <person name="Haas B."/>
            <person name="Abouelleil A."/>
            <person name="Alvarado L."/>
            <person name="Arachchi H.M."/>
            <person name="Berlin A."/>
            <person name="Brown A."/>
            <person name="Chapman S.B."/>
            <person name="Chen Z."/>
            <person name="Dunbar C."/>
            <person name="Freedman E."/>
            <person name="Gearin G."/>
            <person name="Gellesch M."/>
            <person name="Goldberg J."/>
            <person name="Griggs A."/>
            <person name="Gujja S."/>
            <person name="Heiman D."/>
            <person name="Howarth C."/>
            <person name="Larson L."/>
            <person name="Lui A."/>
            <person name="MacDonald P.J.P."/>
            <person name="Montmayeur A."/>
            <person name="Murphy C."/>
            <person name="Neiman D."/>
            <person name="Pearson M."/>
            <person name="Priest M."/>
            <person name="Roberts A."/>
            <person name="Saif S."/>
            <person name="Shea T."/>
            <person name="Shenoy N."/>
            <person name="Sisk P."/>
            <person name="Stolte C."/>
            <person name="Sykes S."/>
            <person name="Wortman J."/>
            <person name="Nusbaum C."/>
            <person name="Birren B."/>
        </authorList>
    </citation>
    <scope>NUCLEOTIDE SEQUENCE [LARGE SCALE GENOMIC DNA]</scope>
    <source>
        <strain evidence="7 8">ATCC 51276</strain>
    </source>
</reference>
<comment type="caution">
    <text evidence="7">The sequence shown here is derived from an EMBL/GenBank/DDBJ whole genome shotgun (WGS) entry which is preliminary data.</text>
</comment>
<dbReference type="EMBL" id="ACZL01000008">
    <property type="protein sequence ID" value="EHI56422.1"/>
    <property type="molecule type" value="Genomic_DNA"/>
</dbReference>